<dbReference type="STRING" id="3871.A0A4P1QPX0"/>
<dbReference type="Pfam" id="PF07734">
    <property type="entry name" value="FBA_1"/>
    <property type="match status" value="1"/>
</dbReference>
<dbReference type="PANTHER" id="PTHR31672">
    <property type="entry name" value="BNACNNG10540D PROTEIN"/>
    <property type="match status" value="1"/>
</dbReference>
<dbReference type="Gene3D" id="1.20.1280.50">
    <property type="match status" value="1"/>
</dbReference>
<dbReference type="EMBL" id="CM007379">
    <property type="protein sequence ID" value="OIV91843.1"/>
    <property type="molecule type" value="Genomic_DNA"/>
</dbReference>
<dbReference type="PANTHER" id="PTHR31672:SF13">
    <property type="entry name" value="F-BOX PROTEIN CPR30-LIKE"/>
    <property type="match status" value="1"/>
</dbReference>
<organism evidence="2 3">
    <name type="scientific">Lupinus angustifolius</name>
    <name type="common">Narrow-leaved blue lupine</name>
    <dbReference type="NCBI Taxonomy" id="3871"/>
    <lineage>
        <taxon>Eukaryota</taxon>
        <taxon>Viridiplantae</taxon>
        <taxon>Streptophyta</taxon>
        <taxon>Embryophyta</taxon>
        <taxon>Tracheophyta</taxon>
        <taxon>Spermatophyta</taxon>
        <taxon>Magnoliopsida</taxon>
        <taxon>eudicotyledons</taxon>
        <taxon>Gunneridae</taxon>
        <taxon>Pentapetalae</taxon>
        <taxon>rosids</taxon>
        <taxon>fabids</taxon>
        <taxon>Fabales</taxon>
        <taxon>Fabaceae</taxon>
        <taxon>Papilionoideae</taxon>
        <taxon>50 kb inversion clade</taxon>
        <taxon>genistoids sensu lato</taxon>
        <taxon>core genistoids</taxon>
        <taxon>Genisteae</taxon>
        <taxon>Lupinus</taxon>
    </lineage>
</organism>
<dbReference type="InterPro" id="IPR036047">
    <property type="entry name" value="F-box-like_dom_sf"/>
</dbReference>
<feature type="domain" description="F-box" evidence="1">
    <location>
        <begin position="1"/>
        <end position="45"/>
    </location>
</feature>
<gene>
    <name evidence="2" type="ORF">TanjilG_17835</name>
</gene>
<proteinExistence type="predicted"/>
<accession>A0A4P1QPX0</accession>
<dbReference type="Pfam" id="PF00646">
    <property type="entry name" value="F-box"/>
    <property type="match status" value="1"/>
</dbReference>
<reference evidence="2 3" key="1">
    <citation type="journal article" date="2017" name="Plant Biotechnol. J.">
        <title>A comprehensive draft genome sequence for lupin (Lupinus angustifolius), an emerging health food: insights into plant-microbe interactions and legume evolution.</title>
        <authorList>
            <person name="Hane J.K."/>
            <person name="Ming Y."/>
            <person name="Kamphuis L.G."/>
            <person name="Nelson M.N."/>
            <person name="Garg G."/>
            <person name="Atkins C.A."/>
            <person name="Bayer P.E."/>
            <person name="Bravo A."/>
            <person name="Bringans S."/>
            <person name="Cannon S."/>
            <person name="Edwards D."/>
            <person name="Foley R."/>
            <person name="Gao L.L."/>
            <person name="Harrison M.J."/>
            <person name="Huang W."/>
            <person name="Hurgobin B."/>
            <person name="Li S."/>
            <person name="Liu C.W."/>
            <person name="McGrath A."/>
            <person name="Morahan G."/>
            <person name="Murray J."/>
            <person name="Weller J."/>
            <person name="Jian J."/>
            <person name="Singh K.B."/>
        </authorList>
    </citation>
    <scope>NUCLEOTIDE SEQUENCE [LARGE SCALE GENOMIC DNA]</scope>
    <source>
        <strain evidence="3">cv. Tanjil</strain>
        <tissue evidence="2">Whole plant</tissue>
    </source>
</reference>
<dbReference type="AlphaFoldDB" id="A0A4P1QPX0"/>
<sequence length="423" mass="48450">MPYLPSEVITVIFSYLPSTTLLRFRTVSKSLRSLIDSHHFIFLHLTNSSQSTTTTTATTVILSHQSDLYQLNLQTLHNNNTLNAATSPLLLNHPLMCYSNRINLLGSCNGIICISNVADDVALWNPSIRKYVILPSLNHDLRPENFLFAARVYGFGYDSVSGDYKLVRISYYVNLQDRTFDSQVKVYSLRINSWKILPSMPYALCCARTMGVYVDGYLHWVVTRKLEPDQPDLIIAFDLRFENFNEVPLPEKANDEVNNMNLEIDVAVLGGSLCMIKNYRKQRIDVWVMREYGSKDSWCKLFVLGVSHDIRSLKSVKPLGYSRDGLKVLLVQNRRKLFWYDRESKEISYIRILGLPHFTEGMICEGTLVPPSVLRSDNGRKQHNLGVQNAKNRRRRGMVDWSMIWSLSALSNPHALYVWSGLA</sequence>
<evidence type="ECO:0000259" key="1">
    <source>
        <dbReference type="PROSITE" id="PS50181"/>
    </source>
</evidence>
<dbReference type="SUPFAM" id="SSF81383">
    <property type="entry name" value="F-box domain"/>
    <property type="match status" value="1"/>
</dbReference>
<protein>
    <recommendedName>
        <fullName evidence="1">F-box domain-containing protein</fullName>
    </recommendedName>
</protein>
<dbReference type="Proteomes" id="UP000188354">
    <property type="component" value="Chromosome LG19"/>
</dbReference>
<dbReference type="InterPro" id="IPR050796">
    <property type="entry name" value="SCF_F-box_component"/>
</dbReference>
<name>A0A4P1QPX0_LUPAN</name>
<dbReference type="InterPro" id="IPR001810">
    <property type="entry name" value="F-box_dom"/>
</dbReference>
<evidence type="ECO:0000313" key="3">
    <source>
        <dbReference type="Proteomes" id="UP000188354"/>
    </source>
</evidence>
<dbReference type="SMART" id="SM00256">
    <property type="entry name" value="FBOX"/>
    <property type="match status" value="1"/>
</dbReference>
<dbReference type="Gramene" id="OIV91843">
    <property type="protein sequence ID" value="OIV91843"/>
    <property type="gene ID" value="TanjilG_17835"/>
</dbReference>
<dbReference type="InterPro" id="IPR017451">
    <property type="entry name" value="F-box-assoc_interact_dom"/>
</dbReference>
<evidence type="ECO:0000313" key="2">
    <source>
        <dbReference type="EMBL" id="OIV91843.1"/>
    </source>
</evidence>
<dbReference type="InterPro" id="IPR006527">
    <property type="entry name" value="F-box-assoc_dom_typ1"/>
</dbReference>
<dbReference type="PROSITE" id="PS50181">
    <property type="entry name" value="FBOX"/>
    <property type="match status" value="1"/>
</dbReference>
<keyword evidence="3" id="KW-1185">Reference proteome</keyword>
<dbReference type="NCBIfam" id="TIGR01640">
    <property type="entry name" value="F_box_assoc_1"/>
    <property type="match status" value="1"/>
</dbReference>